<gene>
    <name evidence="1" type="ORF">MHA01_05490</name>
</gene>
<comment type="caution">
    <text evidence="1">The sequence shown here is derived from an EMBL/GenBank/DDBJ whole genome shotgun (WGS) entry which is preliminary data.</text>
</comment>
<dbReference type="AlphaFoldDB" id="A0A510Y2X3"/>
<name>A0A510Y2X3_MARHA</name>
<reference evidence="1 2" key="1">
    <citation type="submission" date="2019-07" db="EMBL/GenBank/DDBJ databases">
        <title>Whole genome shotgun sequence of Marinococcus halophilus NBRC 102359.</title>
        <authorList>
            <person name="Hosoyama A."/>
            <person name="Uohara A."/>
            <person name="Ohji S."/>
            <person name="Ichikawa N."/>
        </authorList>
    </citation>
    <scope>NUCLEOTIDE SEQUENCE [LARGE SCALE GENOMIC DNA]</scope>
    <source>
        <strain evidence="1 2">NBRC 102359</strain>
    </source>
</reference>
<dbReference type="Proteomes" id="UP000321051">
    <property type="component" value="Unassembled WGS sequence"/>
</dbReference>
<dbReference type="EMBL" id="BJUN01000002">
    <property type="protein sequence ID" value="GEK57644.1"/>
    <property type="molecule type" value="Genomic_DNA"/>
</dbReference>
<evidence type="ECO:0000313" key="2">
    <source>
        <dbReference type="Proteomes" id="UP000321051"/>
    </source>
</evidence>
<sequence>MAVPVKNETLYVELLESSDDPHQSFMDLSRTILDQGVDSEKKVEVMRRLLQAYDKVSRRYKTVIPLRKVT</sequence>
<accession>A0A510Y2X3</accession>
<evidence type="ECO:0000313" key="1">
    <source>
        <dbReference type="EMBL" id="GEK57644.1"/>
    </source>
</evidence>
<protein>
    <submittedName>
        <fullName evidence="1">Uncharacterized protein</fullName>
    </submittedName>
</protein>
<keyword evidence="2" id="KW-1185">Reference proteome</keyword>
<proteinExistence type="predicted"/>
<organism evidence="1 2">
    <name type="scientific">Marinococcus halophilus</name>
    <dbReference type="NCBI Taxonomy" id="1371"/>
    <lineage>
        <taxon>Bacteria</taxon>
        <taxon>Bacillati</taxon>
        <taxon>Bacillota</taxon>
        <taxon>Bacilli</taxon>
        <taxon>Bacillales</taxon>
        <taxon>Bacillaceae</taxon>
        <taxon>Marinococcus</taxon>
    </lineage>
</organism>